<evidence type="ECO:0000256" key="3">
    <source>
        <dbReference type="ARBA" id="ARBA00022801"/>
    </source>
</evidence>
<feature type="non-terminal residue" evidence="5">
    <location>
        <position position="371"/>
    </location>
</feature>
<dbReference type="Proteomes" id="UP000269721">
    <property type="component" value="Unassembled WGS sequence"/>
</dbReference>
<dbReference type="Pfam" id="PF25010">
    <property type="entry name" value="ARM_UBP24_USP9X-Y"/>
    <property type="match status" value="1"/>
</dbReference>
<evidence type="ECO:0000313" key="6">
    <source>
        <dbReference type="Proteomes" id="UP000269721"/>
    </source>
</evidence>
<protein>
    <recommendedName>
        <fullName evidence="4">UBP34/UBP24/USP9X/USP9Y-like ARM repeat region domain-containing protein</fullName>
    </recommendedName>
</protein>
<dbReference type="OrthoDB" id="2161339at2759"/>
<keyword evidence="1" id="KW-0645">Protease</keyword>
<keyword evidence="3" id="KW-0378">Hydrolase</keyword>
<sequence>MSRSIEIIKLLAKETLSGDEIDIIWTPIATNQHRSVIHGVYSIVGQLPGSPPLLRPEECNNFFEKIRNIPHSQLDPQAVALMRNFTAPLCIAQGYGDVAQRVGDYLWELLQDETEVDSVVAEDAYRALNYLTDRSVLSNAACDALLNRCFENLMKGTSVPYSLQFLRLLLGKARANIDNAKVALLSRLFYEDIVRYKIVARKAWNAARLESKDASSLDFKSTIVVGKHSHATHFRTRLEFLSTLHTLGFAIAQNEAELDTLWQEFIIDPFLPDEREDALQAFVTLLENESFVARIYYEKLSCLDTRQITEAAFAFIKQFYHRLNTPDNSNGVREIVDDPVGIDLLWDVALHASNDAVGRTAIRFLVRVYAE</sequence>
<dbReference type="InterPro" id="IPR056850">
    <property type="entry name" value="ARM_UBP34_24_USP9X_Y"/>
</dbReference>
<dbReference type="EMBL" id="ML001734">
    <property type="protein sequence ID" value="RKO83048.1"/>
    <property type="molecule type" value="Genomic_DNA"/>
</dbReference>
<keyword evidence="2" id="KW-0833">Ubl conjugation pathway</keyword>
<keyword evidence="6" id="KW-1185">Reference proteome</keyword>
<organism evidence="5 6">
    <name type="scientific">Blyttiomyces helicus</name>
    <dbReference type="NCBI Taxonomy" id="388810"/>
    <lineage>
        <taxon>Eukaryota</taxon>
        <taxon>Fungi</taxon>
        <taxon>Fungi incertae sedis</taxon>
        <taxon>Chytridiomycota</taxon>
        <taxon>Chytridiomycota incertae sedis</taxon>
        <taxon>Chytridiomycetes</taxon>
        <taxon>Chytridiomycetes incertae sedis</taxon>
        <taxon>Blyttiomyces</taxon>
    </lineage>
</organism>
<evidence type="ECO:0000313" key="5">
    <source>
        <dbReference type="EMBL" id="RKO83048.1"/>
    </source>
</evidence>
<accession>A0A4P9VXN4</accession>
<dbReference type="GO" id="GO:0008233">
    <property type="term" value="F:peptidase activity"/>
    <property type="evidence" value="ECO:0007669"/>
    <property type="project" value="UniProtKB-KW"/>
</dbReference>
<feature type="domain" description="UBP34/UBP24/USP9X/USP9Y-like ARM repeat region" evidence="4">
    <location>
        <begin position="6"/>
        <end position="324"/>
    </location>
</feature>
<evidence type="ECO:0000256" key="2">
    <source>
        <dbReference type="ARBA" id="ARBA00022786"/>
    </source>
</evidence>
<name>A0A4P9VXN4_9FUNG</name>
<dbReference type="AlphaFoldDB" id="A0A4P9VXN4"/>
<dbReference type="GO" id="GO:0006508">
    <property type="term" value="P:proteolysis"/>
    <property type="evidence" value="ECO:0007669"/>
    <property type="project" value="UniProtKB-KW"/>
</dbReference>
<evidence type="ECO:0000259" key="4">
    <source>
        <dbReference type="Pfam" id="PF25010"/>
    </source>
</evidence>
<gene>
    <name evidence="5" type="ORF">BDK51DRAFT_38474</name>
</gene>
<evidence type="ECO:0000256" key="1">
    <source>
        <dbReference type="ARBA" id="ARBA00022670"/>
    </source>
</evidence>
<reference evidence="6" key="1">
    <citation type="journal article" date="2018" name="Nat. Microbiol.">
        <title>Leveraging single-cell genomics to expand the fungal tree of life.</title>
        <authorList>
            <person name="Ahrendt S.R."/>
            <person name="Quandt C.A."/>
            <person name="Ciobanu D."/>
            <person name="Clum A."/>
            <person name="Salamov A."/>
            <person name="Andreopoulos B."/>
            <person name="Cheng J.F."/>
            <person name="Woyke T."/>
            <person name="Pelin A."/>
            <person name="Henrissat B."/>
            <person name="Reynolds N.K."/>
            <person name="Benny G.L."/>
            <person name="Smith M.E."/>
            <person name="James T.Y."/>
            <person name="Grigoriev I.V."/>
        </authorList>
    </citation>
    <scope>NUCLEOTIDE SEQUENCE [LARGE SCALE GENOMIC DNA]</scope>
</reference>
<proteinExistence type="predicted"/>